<dbReference type="GO" id="GO:0006897">
    <property type="term" value="P:endocytosis"/>
    <property type="evidence" value="ECO:0007669"/>
    <property type="project" value="TreeGrafter"/>
</dbReference>
<dbReference type="SMART" id="SM00054">
    <property type="entry name" value="EFh"/>
    <property type="match status" value="4"/>
</dbReference>
<evidence type="ECO:0000313" key="6">
    <source>
        <dbReference type="EMBL" id="KJH47901.1"/>
    </source>
</evidence>
<reference evidence="7" key="2">
    <citation type="journal article" date="2016" name="Sci. Rep.">
        <title>Dictyocaulus viviparus genome, variome and transcriptome elucidate lungworm biology and support future intervention.</title>
        <authorList>
            <person name="McNulty S.N."/>
            <person name="Strube C."/>
            <person name="Rosa B.A."/>
            <person name="Martin J.C."/>
            <person name="Tyagi R."/>
            <person name="Choi Y.J."/>
            <person name="Wang Q."/>
            <person name="Hallsworth Pepin K."/>
            <person name="Zhang X."/>
            <person name="Ozersky P."/>
            <person name="Wilson R.K."/>
            <person name="Sternberg P.W."/>
            <person name="Gasser R.B."/>
            <person name="Mitreva M."/>
        </authorList>
    </citation>
    <scope>NUCLEOTIDE SEQUENCE [LARGE SCALE GENOMIC DNA]</scope>
    <source>
        <strain evidence="7">HannoverDv2000</strain>
    </source>
</reference>
<feature type="domain" description="EH" evidence="4">
    <location>
        <begin position="190"/>
        <end position="278"/>
    </location>
</feature>
<evidence type="ECO:0000313" key="7">
    <source>
        <dbReference type="Proteomes" id="UP000053766"/>
    </source>
</evidence>
<feature type="coiled-coil region" evidence="2">
    <location>
        <begin position="642"/>
        <end position="704"/>
    </location>
</feature>
<feature type="region of interest" description="Disordered" evidence="3">
    <location>
        <begin position="338"/>
        <end position="361"/>
    </location>
</feature>
<dbReference type="STRING" id="29172.A0A0D8XZY0"/>
<dbReference type="PROSITE" id="PS00018">
    <property type="entry name" value="EF_HAND_1"/>
    <property type="match status" value="1"/>
</dbReference>
<name>A0A0D8XZY0_DICVI</name>
<evidence type="ECO:0000256" key="2">
    <source>
        <dbReference type="SAM" id="Coils"/>
    </source>
</evidence>
<feature type="domain" description="EH" evidence="4">
    <location>
        <begin position="86"/>
        <end position="157"/>
    </location>
</feature>
<feature type="domain" description="EF-hand" evidence="5">
    <location>
        <begin position="222"/>
        <end position="257"/>
    </location>
</feature>
<dbReference type="CDD" id="cd00052">
    <property type="entry name" value="EH"/>
    <property type="match status" value="3"/>
</dbReference>
<dbReference type="PANTHER" id="PTHR11216">
    <property type="entry name" value="EH DOMAIN"/>
    <property type="match status" value="1"/>
</dbReference>
<dbReference type="GO" id="GO:0030132">
    <property type="term" value="C:clathrin coat of coated pit"/>
    <property type="evidence" value="ECO:0007669"/>
    <property type="project" value="TreeGrafter"/>
</dbReference>
<dbReference type="SUPFAM" id="SSF47473">
    <property type="entry name" value="EF-hand"/>
    <property type="match status" value="4"/>
</dbReference>
<evidence type="ECO:0000256" key="3">
    <source>
        <dbReference type="SAM" id="MobiDB-lite"/>
    </source>
</evidence>
<dbReference type="InterPro" id="IPR011992">
    <property type="entry name" value="EF-hand-dom_pair"/>
</dbReference>
<dbReference type="Gene3D" id="1.10.287.1490">
    <property type="match status" value="1"/>
</dbReference>
<dbReference type="GO" id="GO:0016197">
    <property type="term" value="P:endosomal transport"/>
    <property type="evidence" value="ECO:0007669"/>
    <property type="project" value="TreeGrafter"/>
</dbReference>
<proteinExistence type="predicted"/>
<feature type="domain" description="EF-hand" evidence="5">
    <location>
        <begin position="470"/>
        <end position="505"/>
    </location>
</feature>
<dbReference type="AlphaFoldDB" id="A0A0D8XZY0"/>
<keyword evidence="7" id="KW-1185">Reference proteome</keyword>
<sequence>MTELAHIANQYNEVYEALFREANPTNLPFVAAVEAAAFLKRSNLNMQQLGQIWELADYQKKGVLDKNGFFIAFKLVAAAQQGLLKGQIWELADYQKKGVLDKNGFFIAFKLVAAAQQGLLKGQIVEHLMIHASTHIIGLPISPASIGINALKPPQFEGIIENSTVPMTQKPFHDGLASSNTTSWCISPADQVKYDSIFDSLCPVDNKVPGVRVRPVLLNSGLNPAVLAQIWELADQDKDGQLDRIEMAVAMHLVYRALQGDPVPAVLPPYLLHPSKVSLTRRTSTSSVGLGGTLPNIPGPPHTQYNIDHASQALQGDPVPAVLPPYLLHPSKVSLTRRTSTSSVGLGGTLPNIPGPPHTQYNIDHANYRSRTRSMTSLDGIEPAPRPPHVENRSASVQLNHVSRNESVPATPVRNMGAPLSTSVACSSNTSLEWPVDRLATAGQFAACDADSDGFVNGNDVKHVLLGSGLPQAELAHIWALCDINRTGKLNQEQFALIMHLATMRKRGEELPSTLPPFLVPPSLRALSVPVQLKYFHTNSDLIFPFNVVGFREADIQVSQLEADMKVKESQIKNLQVELRTLEMTVKQLERQKMEANRRLNDLDEQIKQLEQAGFAQGKKVEEAQTRLNQLVEDTQKNEACAEADQQEISHLTAEVAQLESERINLANQLTSGQKVMEVTVDKITELDRKKQRDEAQRVQLQNAIAHAETIVSDLQSVLKSNDPLASLSSKISLLDDISRKELFDDLPFAVVSTSNSLSLRQPPDPFVGVQSGNVNNADPFAQTDPFSTDAAPGAFAVQFPHDPFGATTRMGEVPPDAISQKSQVDGNKPPPRPAPPKSSARQTPINEDPFTNTDPFASDSTNAPGGFADFSSFSAFAS</sequence>
<dbReference type="InterPro" id="IPR018247">
    <property type="entry name" value="EF_Hand_1_Ca_BS"/>
</dbReference>
<dbReference type="OrthoDB" id="524326at2759"/>
<dbReference type="Gene3D" id="1.10.238.10">
    <property type="entry name" value="EF-hand"/>
    <property type="match status" value="4"/>
</dbReference>
<dbReference type="InterPro" id="IPR000261">
    <property type="entry name" value="EH_dom"/>
</dbReference>
<accession>A0A0D8XZY0</accession>
<dbReference type="EMBL" id="KN716289">
    <property type="protein sequence ID" value="KJH47901.1"/>
    <property type="molecule type" value="Genomic_DNA"/>
</dbReference>
<gene>
    <name evidence="6" type="ORF">DICVIV_06029</name>
</gene>
<evidence type="ECO:0000259" key="5">
    <source>
        <dbReference type="PROSITE" id="PS50222"/>
    </source>
</evidence>
<dbReference type="SMART" id="SM00027">
    <property type="entry name" value="EH"/>
    <property type="match status" value="3"/>
</dbReference>
<protein>
    <submittedName>
        <fullName evidence="6">EF hand</fullName>
    </submittedName>
</protein>
<dbReference type="GO" id="GO:0045296">
    <property type="term" value="F:cadherin binding"/>
    <property type="evidence" value="ECO:0007669"/>
    <property type="project" value="TreeGrafter"/>
</dbReference>
<keyword evidence="1" id="KW-0106">Calcium</keyword>
<dbReference type="Proteomes" id="UP000053766">
    <property type="component" value="Unassembled WGS sequence"/>
</dbReference>
<feature type="domain" description="EH" evidence="4">
    <location>
        <begin position="437"/>
        <end position="526"/>
    </location>
</feature>
<evidence type="ECO:0000256" key="1">
    <source>
        <dbReference type="ARBA" id="ARBA00022837"/>
    </source>
</evidence>
<feature type="region of interest" description="Disordered" evidence="3">
    <location>
        <begin position="799"/>
        <end position="869"/>
    </location>
</feature>
<feature type="domain" description="EH" evidence="4">
    <location>
        <begin position="11"/>
        <end position="82"/>
    </location>
</feature>
<feature type="coiled-coil region" evidence="2">
    <location>
        <begin position="551"/>
        <end position="613"/>
    </location>
</feature>
<dbReference type="PANTHER" id="PTHR11216:SF176">
    <property type="entry name" value="EPIDERMAL GROWTH FACTOR RECEPTOR PATHWAY SUBSTRATE CLONE 15, ISOFORM A"/>
    <property type="match status" value="1"/>
</dbReference>
<dbReference type="PROSITE" id="PS50031">
    <property type="entry name" value="EH"/>
    <property type="match status" value="4"/>
</dbReference>
<feature type="compositionally biased region" description="Polar residues" evidence="3">
    <location>
        <begin position="843"/>
        <end position="864"/>
    </location>
</feature>
<dbReference type="Pfam" id="PF12763">
    <property type="entry name" value="EH"/>
    <property type="match status" value="4"/>
</dbReference>
<keyword evidence="2" id="KW-0175">Coiled coil</keyword>
<organism evidence="6 7">
    <name type="scientific">Dictyocaulus viviparus</name>
    <name type="common">Bovine lungworm</name>
    <dbReference type="NCBI Taxonomy" id="29172"/>
    <lineage>
        <taxon>Eukaryota</taxon>
        <taxon>Metazoa</taxon>
        <taxon>Ecdysozoa</taxon>
        <taxon>Nematoda</taxon>
        <taxon>Chromadorea</taxon>
        <taxon>Rhabditida</taxon>
        <taxon>Rhabditina</taxon>
        <taxon>Rhabditomorpha</taxon>
        <taxon>Strongyloidea</taxon>
        <taxon>Metastrongylidae</taxon>
        <taxon>Dictyocaulus</taxon>
    </lineage>
</organism>
<dbReference type="GO" id="GO:0005509">
    <property type="term" value="F:calcium ion binding"/>
    <property type="evidence" value="ECO:0007669"/>
    <property type="project" value="InterPro"/>
</dbReference>
<evidence type="ECO:0000259" key="4">
    <source>
        <dbReference type="PROSITE" id="PS50031"/>
    </source>
</evidence>
<dbReference type="InterPro" id="IPR002048">
    <property type="entry name" value="EF_hand_dom"/>
</dbReference>
<reference evidence="6 7" key="1">
    <citation type="submission" date="2013-11" db="EMBL/GenBank/DDBJ databases">
        <title>Draft genome of the bovine lungworm Dictyocaulus viviparus.</title>
        <authorList>
            <person name="Mitreva M."/>
        </authorList>
    </citation>
    <scope>NUCLEOTIDE SEQUENCE [LARGE SCALE GENOMIC DNA]</scope>
    <source>
        <strain evidence="6 7">HannoverDv2000</strain>
    </source>
</reference>
<dbReference type="PROSITE" id="PS50222">
    <property type="entry name" value="EF_HAND_2"/>
    <property type="match status" value="2"/>
</dbReference>